<accession>A0A430JC76</accession>
<reference evidence="2 3" key="1">
    <citation type="submission" date="2018-12" db="EMBL/GenBank/DDBJ databases">
        <title>Bacillus ochoae sp. nov., Paenibacillus whitsoniae sp. nov., Paenibacillus spiritus sp. nov. Isolated from the Mars Exploration Rover during spacecraft assembly.</title>
        <authorList>
            <person name="Seuylemezian A."/>
            <person name="Vaishampayan P."/>
        </authorList>
    </citation>
    <scope>NUCLEOTIDE SEQUENCE [LARGE SCALE GENOMIC DNA]</scope>
    <source>
        <strain evidence="2 3">MER 54</strain>
    </source>
</reference>
<name>A0A430JC76_9BACL</name>
<protein>
    <submittedName>
        <fullName evidence="2">Uncharacterized protein</fullName>
    </submittedName>
</protein>
<organism evidence="2 3">
    <name type="scientific">Paenibacillus whitsoniae</name>
    <dbReference type="NCBI Taxonomy" id="2496558"/>
    <lineage>
        <taxon>Bacteria</taxon>
        <taxon>Bacillati</taxon>
        <taxon>Bacillota</taxon>
        <taxon>Bacilli</taxon>
        <taxon>Bacillales</taxon>
        <taxon>Paenibacillaceae</taxon>
        <taxon>Paenibacillus</taxon>
    </lineage>
</organism>
<gene>
    <name evidence="2" type="ORF">EJQ19_16635</name>
</gene>
<feature type="non-terminal residue" evidence="2">
    <location>
        <position position="414"/>
    </location>
</feature>
<sequence>MKQIGKRWSSLLLSACMVLPMLPAMASAAGEDFSLPTGQTYYFDLSGEADHIGTMNTAVPDATLHYVPFTYAGTINAYSLDSSSSGHSSASENAIASDRSLFVADYALSHSVSWNTLNGNGLIYGKTYDTNYTLRSLSMGNFSGSAGSPTTNEWDRILDKDGSLIKNWSIRSWGQDTYVNNLGSRIARGGSGGVYTALSAPINYTSIGYGFRPALEVRNAVTLGTNGLKAVTLNLAGGSFDSKPSIQVVSAGGSFTAPSGTGLTPPNQMAFVNWTKTGDPGTTYAAGQTVDYTNGLGLTAVWEYVTAPEATPAIVINYDEEQEQLTGFAAGGSYTVDGASVTPTGGVLNVADYIGTTISIVKKGNGTTTVDSAAQNLTVPARPAAPTAVGVNPTTVGGTGKITGVTAAMEYKSA</sequence>
<keyword evidence="1" id="KW-0732">Signal</keyword>
<evidence type="ECO:0000256" key="1">
    <source>
        <dbReference type="SAM" id="SignalP"/>
    </source>
</evidence>
<dbReference type="EMBL" id="RXHU01000046">
    <property type="protein sequence ID" value="RTE08607.1"/>
    <property type="molecule type" value="Genomic_DNA"/>
</dbReference>
<proteinExistence type="predicted"/>
<comment type="caution">
    <text evidence="2">The sequence shown here is derived from an EMBL/GenBank/DDBJ whole genome shotgun (WGS) entry which is preliminary data.</text>
</comment>
<feature type="chain" id="PRO_5038618748" evidence="1">
    <location>
        <begin position="27"/>
        <end position="414"/>
    </location>
</feature>
<evidence type="ECO:0000313" key="3">
    <source>
        <dbReference type="Proteomes" id="UP000276128"/>
    </source>
</evidence>
<dbReference type="AlphaFoldDB" id="A0A430JC76"/>
<keyword evidence="3" id="KW-1185">Reference proteome</keyword>
<feature type="signal peptide" evidence="1">
    <location>
        <begin position="1"/>
        <end position="26"/>
    </location>
</feature>
<dbReference type="Proteomes" id="UP000276128">
    <property type="component" value="Unassembled WGS sequence"/>
</dbReference>
<evidence type="ECO:0000313" key="2">
    <source>
        <dbReference type="EMBL" id="RTE08607.1"/>
    </source>
</evidence>